<organism evidence="7 8">
    <name type="scientific">Hanseniaspora guilliermondii</name>
    <dbReference type="NCBI Taxonomy" id="56406"/>
    <lineage>
        <taxon>Eukaryota</taxon>
        <taxon>Fungi</taxon>
        <taxon>Dikarya</taxon>
        <taxon>Ascomycota</taxon>
        <taxon>Saccharomycotina</taxon>
        <taxon>Saccharomycetes</taxon>
        <taxon>Saccharomycodales</taxon>
        <taxon>Saccharomycodaceae</taxon>
        <taxon>Hanseniaspora</taxon>
    </lineage>
</organism>
<feature type="transmembrane region" description="Helical" evidence="5">
    <location>
        <begin position="505"/>
        <end position="525"/>
    </location>
</feature>
<evidence type="ECO:0000256" key="1">
    <source>
        <dbReference type="ARBA" id="ARBA00004141"/>
    </source>
</evidence>
<feature type="transmembrane region" description="Helical" evidence="5">
    <location>
        <begin position="562"/>
        <end position="579"/>
    </location>
</feature>
<dbReference type="GO" id="GO:0015743">
    <property type="term" value="P:malate transport"/>
    <property type="evidence" value="ECO:0007669"/>
    <property type="project" value="InterPro"/>
</dbReference>
<sequence length="983" mass="113137">MMNVIDELCKKFNYSPILCRRVIKCTFHLTVCFIFTLITKIDNKLGLEAAFLPLIAVIVHPGRRFSATLKHAINCIFGLATGLVWALIGREIARACLKNKNMNDDMLLKHEYHRYQAALGIMYVFEFFMLIYHGWMRSVNHTYFSIVFPTFLVVHFAFSEQLMVDARELSRTYMVPFLLGISMAFFWNVALFPEFGSSQLGISVKNMIKQIENELKITNKFWHRMNAFEKTDDIDDLKLQLKHILENKNKLKTTTLSTNDVFKESVYEISYSHIAPKSVDVLLDELNKVVSNVYGLVNACQVLYLGLTNDKTMDFLTVEREIEYSNSQTVKRLMTSISKPIDTLHIRLLDALYLISDTVDKCYIESNNTSQSPTVNKLIEDIESNKIVLQNAINNLSFEYQTINNSFREQYHSINLEDELFLLSTFVINFKNSAERALLMMDQSVKLLQYRQKKRYKTLHINLFTKSYKSDPGLKSESQKFNAAPTFPSFPNFKNLLNSSNMPHIIFGLQVTITITICTFVQFMPEARRWSRNMHNPWVAFVAVLSLEPSSGATFYVTFLRIFGVVFGSIFALITYLIYGSKDTTNYGRIVACIIVSSLVFAIPGFHFFLGTPKYLKSAIIYIITIYVVFDASIDSDDIVQNFAKRCFACVGGIVALIVQNTIFPLRCRLGLFNEMSYSINTISKLISICFPGIDKNSDYDNIGVSLEEHKRFNKMIHSIEHSISKMIEYKTFLKHEPKIKGDYQPLDPLYGECIQIIKYLVERCQLIEALKFNSEELLHTLNEQPQVFKHRQSTIVNLLNNFKVISLSLATKSPLPPNMLSSRNAHRKMTDSIKEIFDKASQLKSHSMARKSSSEIYQVYSVSFLTDKLLVWNSVNSQLSEIIEFSEELIKITNALCGYRAFRYGFMARELNFESIRMITEIPLDNRQLEQRIRRRSSVSITDFDDLENGSNDDSDVLDDEYEGGEVISRLATLHKYVTLND</sequence>
<feature type="transmembrane region" description="Helical" evidence="5">
    <location>
        <begin position="141"/>
        <end position="158"/>
    </location>
</feature>
<dbReference type="InterPro" id="IPR052430">
    <property type="entry name" value="IVT-Associated"/>
</dbReference>
<dbReference type="InterPro" id="IPR020966">
    <property type="entry name" value="ALMT"/>
</dbReference>
<feature type="transmembrane region" description="Helical" evidence="5">
    <location>
        <begin position="114"/>
        <end position="135"/>
    </location>
</feature>
<proteinExistence type="predicted"/>
<feature type="transmembrane region" description="Helical" evidence="5">
    <location>
        <begin position="71"/>
        <end position="93"/>
    </location>
</feature>
<dbReference type="PANTHER" id="PTHR47804:SF4">
    <property type="entry name" value="AFR661WP"/>
    <property type="match status" value="1"/>
</dbReference>
<keyword evidence="3 5" id="KW-1133">Transmembrane helix</keyword>
<evidence type="ECO:0000256" key="5">
    <source>
        <dbReference type="SAM" id="Phobius"/>
    </source>
</evidence>
<feature type="transmembrane region" description="Helical" evidence="5">
    <location>
        <begin position="170"/>
        <end position="190"/>
    </location>
</feature>
<dbReference type="OrthoDB" id="68611at2759"/>
<evidence type="ECO:0000313" key="7">
    <source>
        <dbReference type="EMBL" id="SGZ40813.1"/>
    </source>
</evidence>
<dbReference type="Pfam" id="PF11744">
    <property type="entry name" value="ALMT"/>
    <property type="match status" value="1"/>
</dbReference>
<feature type="domain" description="Putative ER transporter 6TM N-terminal" evidence="6">
    <location>
        <begin position="20"/>
        <end position="304"/>
    </location>
</feature>
<evidence type="ECO:0000256" key="4">
    <source>
        <dbReference type="ARBA" id="ARBA00023136"/>
    </source>
</evidence>
<accession>A0A1L0CPF0</accession>
<evidence type="ECO:0000313" key="8">
    <source>
        <dbReference type="Proteomes" id="UP000183365"/>
    </source>
</evidence>
<dbReference type="VEuPathDB" id="FungiDB:HGUI_03013"/>
<keyword evidence="8" id="KW-1185">Reference proteome</keyword>
<dbReference type="PANTHER" id="PTHR47804">
    <property type="entry name" value="60S RIBOSOMAL PROTEIN L19"/>
    <property type="match status" value="1"/>
</dbReference>
<reference evidence="8" key="1">
    <citation type="submission" date="2016-11" db="EMBL/GenBank/DDBJ databases">
        <authorList>
            <person name="Guldener U."/>
        </authorList>
    </citation>
    <scope>NUCLEOTIDE SEQUENCE [LARGE SCALE GENOMIC DNA]</scope>
</reference>
<keyword evidence="2 5" id="KW-0812">Transmembrane</keyword>
<dbReference type="AlphaFoldDB" id="A0A1L0CPF0"/>
<feature type="transmembrane region" description="Helical" evidence="5">
    <location>
        <begin position="646"/>
        <end position="666"/>
    </location>
</feature>
<keyword evidence="4 5" id="KW-0472">Membrane</keyword>
<gene>
    <name evidence="7" type="ORF">HGUI_03013</name>
</gene>
<dbReference type="EMBL" id="FQNF01000065">
    <property type="protein sequence ID" value="SGZ40813.1"/>
    <property type="molecule type" value="Genomic_DNA"/>
</dbReference>
<protein>
    <recommendedName>
        <fullName evidence="6">Putative ER transporter 6TM N-terminal domain-containing protein</fullName>
    </recommendedName>
</protein>
<evidence type="ECO:0000256" key="2">
    <source>
        <dbReference type="ARBA" id="ARBA00022692"/>
    </source>
</evidence>
<name>A0A1L0CPF0_9ASCO</name>
<feature type="transmembrane region" description="Helical" evidence="5">
    <location>
        <begin position="591"/>
        <end position="609"/>
    </location>
</feature>
<comment type="subcellular location">
    <subcellularLocation>
        <location evidence="1">Membrane</location>
        <topology evidence="1">Multi-pass membrane protein</topology>
    </subcellularLocation>
</comment>
<dbReference type="GO" id="GO:0016020">
    <property type="term" value="C:membrane"/>
    <property type="evidence" value="ECO:0007669"/>
    <property type="project" value="UniProtKB-SubCell"/>
</dbReference>
<dbReference type="Proteomes" id="UP000183365">
    <property type="component" value="Unassembled WGS sequence"/>
</dbReference>
<dbReference type="Pfam" id="PF10337">
    <property type="entry name" value="ArAE_2_N"/>
    <property type="match status" value="1"/>
</dbReference>
<evidence type="ECO:0000256" key="3">
    <source>
        <dbReference type="ARBA" id="ARBA00022989"/>
    </source>
</evidence>
<feature type="transmembrane region" description="Helical" evidence="5">
    <location>
        <begin position="615"/>
        <end position="634"/>
    </location>
</feature>
<evidence type="ECO:0000259" key="6">
    <source>
        <dbReference type="Pfam" id="PF10337"/>
    </source>
</evidence>
<dbReference type="InterPro" id="IPR018823">
    <property type="entry name" value="ArAE_2_N"/>
</dbReference>